<dbReference type="Proteomes" id="UP000886748">
    <property type="component" value="Unassembled WGS sequence"/>
</dbReference>
<organism evidence="1 2">
    <name type="scientific">Candidatus Limenecus avicola</name>
    <dbReference type="NCBI Taxonomy" id="2840847"/>
    <lineage>
        <taxon>Bacteria</taxon>
        <taxon>Bacillati</taxon>
        <taxon>Bacillota</taxon>
        <taxon>Clostridia</taxon>
        <taxon>Eubacteriales</taxon>
        <taxon>Clostridiaceae</taxon>
        <taxon>Clostridiaceae incertae sedis</taxon>
        <taxon>Candidatus Limenecus</taxon>
    </lineage>
</organism>
<reference evidence="1" key="1">
    <citation type="submission" date="2020-10" db="EMBL/GenBank/DDBJ databases">
        <authorList>
            <person name="Gilroy R."/>
        </authorList>
    </citation>
    <scope>NUCLEOTIDE SEQUENCE</scope>
    <source>
        <strain evidence="1">CHK154-7741</strain>
    </source>
</reference>
<protein>
    <submittedName>
        <fullName evidence="1">Uncharacterized protein</fullName>
    </submittedName>
</protein>
<dbReference type="AlphaFoldDB" id="A0A9D1N1G9"/>
<reference evidence="1" key="2">
    <citation type="journal article" date="2021" name="PeerJ">
        <title>Extensive microbial diversity within the chicken gut microbiome revealed by metagenomics and culture.</title>
        <authorList>
            <person name="Gilroy R."/>
            <person name="Ravi A."/>
            <person name="Getino M."/>
            <person name="Pursley I."/>
            <person name="Horton D.L."/>
            <person name="Alikhan N.F."/>
            <person name="Baker D."/>
            <person name="Gharbi K."/>
            <person name="Hall N."/>
            <person name="Watson M."/>
            <person name="Adriaenssens E.M."/>
            <person name="Foster-Nyarko E."/>
            <person name="Jarju S."/>
            <person name="Secka A."/>
            <person name="Antonio M."/>
            <person name="Oren A."/>
            <person name="Chaudhuri R.R."/>
            <person name="La Ragione R."/>
            <person name="Hildebrand F."/>
            <person name="Pallen M.J."/>
        </authorList>
    </citation>
    <scope>NUCLEOTIDE SEQUENCE</scope>
    <source>
        <strain evidence="1">CHK154-7741</strain>
    </source>
</reference>
<name>A0A9D1N1G9_9CLOT</name>
<dbReference type="EMBL" id="DVOD01000060">
    <property type="protein sequence ID" value="HIU93171.1"/>
    <property type="molecule type" value="Genomic_DNA"/>
</dbReference>
<evidence type="ECO:0000313" key="2">
    <source>
        <dbReference type="Proteomes" id="UP000886748"/>
    </source>
</evidence>
<proteinExistence type="predicted"/>
<sequence>MKITSLSYTVNNNYNVKNKKTVPVKYEANNFALSHKRDKFITFGALPNIKLKKFDIAAEKAKLLKQIDTILQSDTPETDLEDKLTDIIQKSLARARSILKRKKVLLEEIQKVSESKILTKQQKSDRARAIQKEWNLVNKIKIDKNNIVKPNQKQKDENIDFRLINRFRRAISEDNFNLHSVFNDFYKELENIQTIEELNKKYPKIKTPQNPAHIVAKKLESSLTRDFYEKFNDLYDSGQDVLLFKYVDSKLKELIKPIAQKYKLSEVSLYEKTAQSFNKRIIDRFAKAKVEVGFSFIPEQRKNKIAQITDNDIKLLYTDFDDFVISVIKKHYLNAQKLNEIQYTNANQTINISSIHEPEYKFEKLPEKIKQLMVSSDAIEKAQRDYEHFNVEQFKERLNYFANKEPGNNETIFEGIVAFDTCKFEKGDIEPLIKFLKELDDLSDGKISVEQAINNIKNQKLSPRETEKINAVEKQKAQQILKIEQKKNAELNVIKNRFDAAIDILYANNLNNIANSCLKYRPESLQQDVISEAETVMSLINQNTKELSINKAKLESGLLRWDTFNLYKKTEADNPIYLKAVKYAQLPGGKTDIDKAGQYIINAEIVENYPQSLEYVRNSDVLSKIMEKAGDDKEAAIKCLCKFDDYTELNNTDKNSLAKFQDLFDIKDTTQKYVLKHIIENLYVKNDTTLLIKSVKSDVAKGTELIKATITARAKQQILDKYKYPVCLEYMRSFEEALTNFASLQGSAGVKKIGRNNKSAQYQMELKLKDHDDRLFSIENNYYFDIFSEKGKH</sequence>
<gene>
    <name evidence="1" type="ORF">IAD26_08585</name>
</gene>
<evidence type="ECO:0000313" key="1">
    <source>
        <dbReference type="EMBL" id="HIU93171.1"/>
    </source>
</evidence>
<accession>A0A9D1N1G9</accession>
<comment type="caution">
    <text evidence="1">The sequence shown here is derived from an EMBL/GenBank/DDBJ whole genome shotgun (WGS) entry which is preliminary data.</text>
</comment>